<dbReference type="VEuPathDB" id="CryptoDB:Cvel_23664"/>
<feature type="region of interest" description="Disordered" evidence="1">
    <location>
        <begin position="513"/>
        <end position="555"/>
    </location>
</feature>
<reference evidence="2" key="1">
    <citation type="submission" date="2014-11" db="EMBL/GenBank/DDBJ databases">
        <authorList>
            <person name="Otto D Thomas"/>
            <person name="Naeem Raeece"/>
        </authorList>
    </citation>
    <scope>NUCLEOTIDE SEQUENCE</scope>
</reference>
<sequence length="712" mass="79323">MREEYLDATQMMRKGDGCLNIERRPCLVEAPLDGNPSLYYRASLSDCSSDCLRIHRRGPHFHASLQGLSFRLPLRRDVRVKAVTASVQSVNGDGTALVKAELHLKPGQGDWDKKGRALIPHFESRWEEIRLLQSHRLLQFSCRNCGEPVTSTVSSNGPGRGGTSEDPGRRAELLDLPTELWGHAFDSLSCEECTPLRNERATGPTKFFLQRIRQRQQGQWYHGEGQESSSSVREGDTGPPSFLGVGESEFLVETGLLQLRGYGRAREWRDKEGHERKDREGRRQEGVVLEDDLIEEVSSPSPLFCGNCSVLLGGLDREEGGDLVFGRILKKCVDIRGDAALLLDGRDLGVRGLCRQAKERELQSVAQLFWRLKHNGAALLAERIEAAVRSGGGIVRRFLLGGFQIGEEEERGSDRDGGYGLRSVCGEEQDRVLPSLCVDLRLLTGQETALCLETAERQRRSLESPRRSSEENEEEEEMKGEIVQNGKSADDIPATGLRTRGLKVMYRVTRCEKEDVGQSHPDYPPSSATDLDRRIRSHSAKDLNKGDSKEGGDETVRGVGVRWERDDRNRGAVRKMWCRRAELESLLSVLDDFRSLFPFPSLDLPLGGASEEEEEEDSCGDASASWCATEGLGLPGQRAGADTDCFMAGEEEEAEGESRSAQSSQHDLEDGCVFSLDERREAKRRAIGEPHRDRVLAHSSTRFVVSFIVFPN</sequence>
<feature type="compositionally biased region" description="Basic and acidic residues" evidence="1">
    <location>
        <begin position="456"/>
        <end position="470"/>
    </location>
</feature>
<feature type="region of interest" description="Disordered" evidence="1">
    <location>
        <begin position="219"/>
        <end position="244"/>
    </location>
</feature>
<name>A0A0G4GWQ1_9ALVE</name>
<accession>A0A0G4GWQ1</accession>
<protein>
    <submittedName>
        <fullName evidence="2">Uncharacterized protein</fullName>
    </submittedName>
</protein>
<feature type="compositionally biased region" description="Basic and acidic residues" evidence="1">
    <location>
        <begin position="530"/>
        <end position="555"/>
    </location>
</feature>
<feature type="region of interest" description="Disordered" evidence="1">
    <location>
        <begin position="456"/>
        <end position="495"/>
    </location>
</feature>
<proteinExistence type="predicted"/>
<evidence type="ECO:0000256" key="1">
    <source>
        <dbReference type="SAM" id="MobiDB-lite"/>
    </source>
</evidence>
<gene>
    <name evidence="2" type="ORF">Cvel_23664</name>
</gene>
<dbReference type="AlphaFoldDB" id="A0A0G4GWQ1"/>
<feature type="region of interest" description="Disordered" evidence="1">
    <location>
        <begin position="149"/>
        <end position="169"/>
    </location>
</feature>
<organism evidence="2">
    <name type="scientific">Chromera velia CCMP2878</name>
    <dbReference type="NCBI Taxonomy" id="1169474"/>
    <lineage>
        <taxon>Eukaryota</taxon>
        <taxon>Sar</taxon>
        <taxon>Alveolata</taxon>
        <taxon>Colpodellida</taxon>
        <taxon>Chromeraceae</taxon>
        <taxon>Chromera</taxon>
    </lineage>
</organism>
<dbReference type="EMBL" id="CDMZ01001618">
    <property type="protein sequence ID" value="CEM35230.1"/>
    <property type="molecule type" value="Genomic_DNA"/>
</dbReference>
<evidence type="ECO:0000313" key="2">
    <source>
        <dbReference type="EMBL" id="CEM35230.1"/>
    </source>
</evidence>